<keyword evidence="1" id="KW-0812">Transmembrane</keyword>
<accession>K1JRT9</accession>
<proteinExistence type="predicted"/>
<feature type="transmembrane region" description="Helical" evidence="1">
    <location>
        <begin position="40"/>
        <end position="62"/>
    </location>
</feature>
<dbReference type="OrthoDB" id="9155341at2"/>
<gene>
    <name evidence="2" type="ORF">HMPREF9465_01935</name>
</gene>
<keyword evidence="1" id="KW-0472">Membrane</keyword>
<dbReference type="STRING" id="742823.HMPREF9465_01935"/>
<evidence type="ECO:0000313" key="2">
    <source>
        <dbReference type="EMBL" id="EKB30407.1"/>
    </source>
</evidence>
<dbReference type="RefSeq" id="WP_005436518.1">
    <property type="nucleotide sequence ID" value="NZ_JH815519.1"/>
</dbReference>
<feature type="transmembrane region" description="Helical" evidence="1">
    <location>
        <begin position="7"/>
        <end position="28"/>
    </location>
</feature>
<dbReference type="PATRIC" id="fig|742823.3.peg.1931"/>
<dbReference type="HOGENOM" id="CLU_2829688_0_0_4"/>
<comment type="caution">
    <text evidence="2">The sequence shown here is derived from an EMBL/GenBank/DDBJ whole genome shotgun (WGS) entry which is preliminary data.</text>
</comment>
<dbReference type="eggNOG" id="ENOG5030YE7">
    <property type="taxonomic scope" value="Bacteria"/>
</dbReference>
<dbReference type="EMBL" id="ADMG01000042">
    <property type="protein sequence ID" value="EKB30407.1"/>
    <property type="molecule type" value="Genomic_DNA"/>
</dbReference>
<sequence>MYTFFSIVFGLIWAVASFLLLFKVWDVLGPIVLGISKNHIVQAAALVITYIVIFGVPAWCWVKLFG</sequence>
<reference evidence="2 3" key="1">
    <citation type="submission" date="2012-05" db="EMBL/GenBank/DDBJ databases">
        <title>The Genome Sequence of Sutterella wadsworthensis 2_1_59BFAA.</title>
        <authorList>
            <consortium name="The Broad Institute Genome Sequencing Platform"/>
            <person name="Earl A."/>
            <person name="Ward D."/>
            <person name="Feldgarden M."/>
            <person name="Gevers D."/>
            <person name="Daigneault M."/>
            <person name="Strauss J."/>
            <person name="Allen-Vercoe E."/>
            <person name="Walker B."/>
            <person name="Young S.K."/>
            <person name="Zeng Q."/>
            <person name="Gargeya S."/>
            <person name="Fitzgerald M."/>
            <person name="Haas B."/>
            <person name="Abouelleil A."/>
            <person name="Alvarado L."/>
            <person name="Arachchi H.M."/>
            <person name="Berlin A.M."/>
            <person name="Chapman S.B."/>
            <person name="Goldberg J."/>
            <person name="Griggs A."/>
            <person name="Gujja S."/>
            <person name="Hansen M."/>
            <person name="Howarth C."/>
            <person name="Imamovic A."/>
            <person name="Larimer J."/>
            <person name="McCowen C."/>
            <person name="Montmayeur A."/>
            <person name="Murphy C."/>
            <person name="Neiman D."/>
            <person name="Pearson M."/>
            <person name="Priest M."/>
            <person name="Roberts A."/>
            <person name="Saif S."/>
            <person name="Shea T."/>
            <person name="Sisk P."/>
            <person name="Sykes S."/>
            <person name="Wortman J."/>
            <person name="Nusbaum C."/>
            <person name="Birren B."/>
        </authorList>
    </citation>
    <scope>NUCLEOTIDE SEQUENCE [LARGE SCALE GENOMIC DNA]</scope>
    <source>
        <strain evidence="2 3">2_1_59BFAA</strain>
    </source>
</reference>
<name>K1JRT9_9BURK</name>
<protein>
    <submittedName>
        <fullName evidence="2">Uncharacterized protein</fullName>
    </submittedName>
</protein>
<organism evidence="2 3">
    <name type="scientific">Sutterella wadsworthensis 2_1_59BFAA</name>
    <dbReference type="NCBI Taxonomy" id="742823"/>
    <lineage>
        <taxon>Bacteria</taxon>
        <taxon>Pseudomonadati</taxon>
        <taxon>Pseudomonadota</taxon>
        <taxon>Betaproteobacteria</taxon>
        <taxon>Burkholderiales</taxon>
        <taxon>Sutterellaceae</taxon>
        <taxon>Sutterella</taxon>
    </lineage>
</organism>
<keyword evidence="1" id="KW-1133">Transmembrane helix</keyword>
<evidence type="ECO:0000313" key="3">
    <source>
        <dbReference type="Proteomes" id="UP000005835"/>
    </source>
</evidence>
<dbReference type="Proteomes" id="UP000005835">
    <property type="component" value="Unassembled WGS sequence"/>
</dbReference>
<keyword evidence="3" id="KW-1185">Reference proteome</keyword>
<dbReference type="AlphaFoldDB" id="K1JRT9"/>
<evidence type="ECO:0000256" key="1">
    <source>
        <dbReference type="SAM" id="Phobius"/>
    </source>
</evidence>